<dbReference type="PROSITE" id="PS52008">
    <property type="entry name" value="GH81"/>
    <property type="match status" value="1"/>
</dbReference>
<gene>
    <name evidence="2" type="ORF">P43SY_011564</name>
</gene>
<dbReference type="EMBL" id="JAKCXM010003626">
    <property type="protein sequence ID" value="KAJ0389528.1"/>
    <property type="molecule type" value="Genomic_DNA"/>
</dbReference>
<dbReference type="PANTHER" id="PTHR31983">
    <property type="entry name" value="ENDO-1,3(4)-BETA-GLUCANASE 1"/>
    <property type="match status" value="1"/>
</dbReference>
<sequence length="174" mass="18986">MALSADRRRVEASKPYTGVLRVALAPTPDAFPFLIDSAPVFPVGGDVKYRVDDGNKDVATVEFHWKTRRFDGTAADKPLLMLALPHHVDSLAKGTTILSDVLYTSIRGMMTGVAGNVWTMKEDLPAVEWNYADEGLFAADQASSETATDARNRIIASLREDVAAYPTLSPDSTW</sequence>
<accession>A0AAD5LPH1</accession>
<feature type="domain" description="Glycosyl hydrolase family 81 N-terminal" evidence="1">
    <location>
        <begin position="5"/>
        <end position="128"/>
    </location>
</feature>
<reference evidence="2" key="1">
    <citation type="submission" date="2021-12" db="EMBL/GenBank/DDBJ databases">
        <title>Prjna785345.</title>
        <authorList>
            <person name="Rujirawat T."/>
            <person name="Krajaejun T."/>
        </authorList>
    </citation>
    <scope>NUCLEOTIDE SEQUENCE</scope>
    <source>
        <strain evidence="2">Pi057C3</strain>
    </source>
</reference>
<dbReference type="InterPro" id="IPR040451">
    <property type="entry name" value="GH81_N"/>
</dbReference>
<comment type="caution">
    <text evidence="2">The sequence shown here is derived from an EMBL/GenBank/DDBJ whole genome shotgun (WGS) entry which is preliminary data.</text>
</comment>
<name>A0AAD5LPH1_PYTIN</name>
<dbReference type="Proteomes" id="UP001209570">
    <property type="component" value="Unassembled WGS sequence"/>
</dbReference>
<dbReference type="GO" id="GO:0052861">
    <property type="term" value="F:endo-1,3(4)-beta-glucanase activity"/>
    <property type="evidence" value="ECO:0007669"/>
    <property type="project" value="InterPro"/>
</dbReference>
<protein>
    <recommendedName>
        <fullName evidence="1">Glycosyl hydrolase family 81 N-terminal domain-containing protein</fullName>
    </recommendedName>
</protein>
<dbReference type="AlphaFoldDB" id="A0AAD5LPH1"/>
<evidence type="ECO:0000313" key="2">
    <source>
        <dbReference type="EMBL" id="KAJ0389528.1"/>
    </source>
</evidence>
<dbReference type="InterPro" id="IPR005200">
    <property type="entry name" value="Endo-beta-glucanase"/>
</dbReference>
<dbReference type="Pfam" id="PF03639">
    <property type="entry name" value="Glyco_hydro_81"/>
    <property type="match status" value="1"/>
</dbReference>
<keyword evidence="3" id="KW-1185">Reference proteome</keyword>
<organism evidence="2 3">
    <name type="scientific">Pythium insidiosum</name>
    <name type="common">Pythiosis disease agent</name>
    <dbReference type="NCBI Taxonomy" id="114742"/>
    <lineage>
        <taxon>Eukaryota</taxon>
        <taxon>Sar</taxon>
        <taxon>Stramenopiles</taxon>
        <taxon>Oomycota</taxon>
        <taxon>Peronosporomycetes</taxon>
        <taxon>Pythiales</taxon>
        <taxon>Pythiaceae</taxon>
        <taxon>Pythium</taxon>
    </lineage>
</organism>
<evidence type="ECO:0000313" key="3">
    <source>
        <dbReference type="Proteomes" id="UP001209570"/>
    </source>
</evidence>
<evidence type="ECO:0000259" key="1">
    <source>
        <dbReference type="Pfam" id="PF03639"/>
    </source>
</evidence>
<proteinExistence type="predicted"/>
<dbReference type="PANTHER" id="PTHR31983:SF0">
    <property type="entry name" value="GLUCAN ENDO-1,3-BETA-D-GLUCOSIDASE 2"/>
    <property type="match status" value="1"/>
</dbReference>